<proteinExistence type="predicted"/>
<evidence type="ECO:0000313" key="1">
    <source>
        <dbReference type="EMBL" id="EMC93345.1"/>
    </source>
</evidence>
<organism evidence="1 2">
    <name type="scientific">Baudoinia panamericana (strain UAMH 10762)</name>
    <name type="common">Angels' share fungus</name>
    <name type="synonym">Baudoinia compniacensis (strain UAMH 10762)</name>
    <dbReference type="NCBI Taxonomy" id="717646"/>
    <lineage>
        <taxon>Eukaryota</taxon>
        <taxon>Fungi</taxon>
        <taxon>Dikarya</taxon>
        <taxon>Ascomycota</taxon>
        <taxon>Pezizomycotina</taxon>
        <taxon>Dothideomycetes</taxon>
        <taxon>Dothideomycetidae</taxon>
        <taxon>Mycosphaerellales</taxon>
        <taxon>Teratosphaeriaceae</taxon>
        <taxon>Baudoinia</taxon>
    </lineage>
</organism>
<dbReference type="Proteomes" id="UP000011761">
    <property type="component" value="Unassembled WGS sequence"/>
</dbReference>
<accession>M2N3P6</accession>
<evidence type="ECO:0000313" key="2">
    <source>
        <dbReference type="Proteomes" id="UP000011761"/>
    </source>
</evidence>
<dbReference type="AlphaFoldDB" id="M2N3P6"/>
<reference evidence="1 2" key="1">
    <citation type="journal article" date="2012" name="PLoS Pathog.">
        <title>Diverse lifestyles and strategies of plant pathogenesis encoded in the genomes of eighteen Dothideomycetes fungi.</title>
        <authorList>
            <person name="Ohm R.A."/>
            <person name="Feau N."/>
            <person name="Henrissat B."/>
            <person name="Schoch C.L."/>
            <person name="Horwitz B.A."/>
            <person name="Barry K.W."/>
            <person name="Condon B.J."/>
            <person name="Copeland A.C."/>
            <person name="Dhillon B."/>
            <person name="Glaser F."/>
            <person name="Hesse C.N."/>
            <person name="Kosti I."/>
            <person name="LaButti K."/>
            <person name="Lindquist E.A."/>
            <person name="Lucas S."/>
            <person name="Salamov A.A."/>
            <person name="Bradshaw R.E."/>
            <person name="Ciuffetti L."/>
            <person name="Hamelin R.C."/>
            <person name="Kema G.H.J."/>
            <person name="Lawrence C."/>
            <person name="Scott J.A."/>
            <person name="Spatafora J.W."/>
            <person name="Turgeon B.G."/>
            <person name="de Wit P.J.G.M."/>
            <person name="Zhong S."/>
            <person name="Goodwin S.B."/>
            <person name="Grigoriev I.V."/>
        </authorList>
    </citation>
    <scope>NUCLEOTIDE SEQUENCE [LARGE SCALE GENOMIC DNA]</scope>
    <source>
        <strain evidence="1 2">UAMH 10762</strain>
    </source>
</reference>
<dbReference type="KEGG" id="bcom:BAUCODRAFT_125219"/>
<dbReference type="RefSeq" id="XP_007679536.1">
    <property type="nucleotide sequence ID" value="XM_007681346.1"/>
</dbReference>
<keyword evidence="2" id="KW-1185">Reference proteome</keyword>
<protein>
    <submittedName>
        <fullName evidence="1">Uncharacterized protein</fullName>
    </submittedName>
</protein>
<dbReference type="GeneID" id="19107940"/>
<gene>
    <name evidence="1" type="ORF">BAUCODRAFT_125219</name>
</gene>
<sequence length="51" mass="5453">MTDKVPVGRRLQYMVPASGSPSRLHASASVPAAVGRNLPLWDAASTARRSY</sequence>
<dbReference type="EMBL" id="KB445560">
    <property type="protein sequence ID" value="EMC93345.1"/>
    <property type="molecule type" value="Genomic_DNA"/>
</dbReference>
<name>M2N3P6_BAUPA</name>
<dbReference type="HOGENOM" id="CLU_3105970_0_0_1"/>